<dbReference type="GO" id="GO:0005768">
    <property type="term" value="C:endosome"/>
    <property type="evidence" value="ECO:0007669"/>
    <property type="project" value="UniProtKB-SubCell"/>
</dbReference>
<organism evidence="6 7">
    <name type="scientific">Oesophagostomum dentatum</name>
    <name type="common">Nodular worm</name>
    <dbReference type="NCBI Taxonomy" id="61180"/>
    <lineage>
        <taxon>Eukaryota</taxon>
        <taxon>Metazoa</taxon>
        <taxon>Ecdysozoa</taxon>
        <taxon>Nematoda</taxon>
        <taxon>Chromadorea</taxon>
        <taxon>Rhabditida</taxon>
        <taxon>Rhabditina</taxon>
        <taxon>Rhabditomorpha</taxon>
        <taxon>Strongyloidea</taxon>
        <taxon>Strongylidae</taxon>
        <taxon>Oesophagostomum</taxon>
    </lineage>
</organism>
<evidence type="ECO:0008006" key="8">
    <source>
        <dbReference type="Google" id="ProtNLM"/>
    </source>
</evidence>
<dbReference type="PANTHER" id="PTHR13673">
    <property type="entry name" value="ESOPHAGEAL CANCER ASSOCIATED PROTEIN"/>
    <property type="match status" value="1"/>
</dbReference>
<dbReference type="AlphaFoldDB" id="A0A0B1SFJ7"/>
<evidence type="ECO:0000313" key="6">
    <source>
        <dbReference type="EMBL" id="KHJ83684.1"/>
    </source>
</evidence>
<evidence type="ECO:0000256" key="1">
    <source>
        <dbReference type="ARBA" id="ARBA00004177"/>
    </source>
</evidence>
<dbReference type="OrthoDB" id="1734063at2759"/>
<dbReference type="Proteomes" id="UP000053660">
    <property type="component" value="Unassembled WGS sequence"/>
</dbReference>
<dbReference type="InterPro" id="IPR029705">
    <property type="entry name" value="VPS35L"/>
</dbReference>
<evidence type="ECO:0000313" key="7">
    <source>
        <dbReference type="Proteomes" id="UP000053660"/>
    </source>
</evidence>
<dbReference type="GO" id="GO:0032456">
    <property type="term" value="P:endocytic recycling"/>
    <property type="evidence" value="ECO:0007669"/>
    <property type="project" value="InterPro"/>
</dbReference>
<evidence type="ECO:0000256" key="4">
    <source>
        <dbReference type="ARBA" id="ARBA00022753"/>
    </source>
</evidence>
<proteinExistence type="inferred from homology"/>
<dbReference type="GO" id="GO:0015031">
    <property type="term" value="P:protein transport"/>
    <property type="evidence" value="ECO:0007669"/>
    <property type="project" value="UniProtKB-KW"/>
</dbReference>
<keyword evidence="7" id="KW-1185">Reference proteome</keyword>
<evidence type="ECO:0000256" key="3">
    <source>
        <dbReference type="ARBA" id="ARBA00022448"/>
    </source>
</evidence>
<comment type="similarity">
    <text evidence="2">Belongs to the VPS35L family.</text>
</comment>
<protein>
    <recommendedName>
        <fullName evidence="8">Nucleolar pre-ribosomal-associated protein 1 C-terminal domain-containing protein</fullName>
    </recommendedName>
</protein>
<gene>
    <name evidence="6" type="ORF">OESDEN_16615</name>
</gene>
<reference evidence="6 7" key="1">
    <citation type="submission" date="2014-03" db="EMBL/GenBank/DDBJ databases">
        <title>Draft genome of the hookworm Oesophagostomum dentatum.</title>
        <authorList>
            <person name="Mitreva M."/>
        </authorList>
    </citation>
    <scope>NUCLEOTIDE SEQUENCE [LARGE SCALE GENOMIC DNA]</scope>
    <source>
        <strain evidence="6 7">OD-Hann</strain>
    </source>
</reference>
<accession>A0A0B1SFJ7</accession>
<keyword evidence="5" id="KW-0653">Protein transport</keyword>
<comment type="subcellular location">
    <subcellularLocation>
        <location evidence="1">Endosome</location>
    </subcellularLocation>
</comment>
<name>A0A0B1SFJ7_OESDE</name>
<dbReference type="EMBL" id="KN572238">
    <property type="protein sequence ID" value="KHJ83684.1"/>
    <property type="molecule type" value="Genomic_DNA"/>
</dbReference>
<evidence type="ECO:0000256" key="5">
    <source>
        <dbReference type="ARBA" id="ARBA00022927"/>
    </source>
</evidence>
<keyword evidence="3" id="KW-0813">Transport</keyword>
<evidence type="ECO:0000256" key="2">
    <source>
        <dbReference type="ARBA" id="ARBA00010704"/>
    </source>
</evidence>
<dbReference type="PANTHER" id="PTHR13673:SF0">
    <property type="entry name" value="VPS35 ENDOSOMAL PROTEIN-SORTING FACTOR-LIKE"/>
    <property type="match status" value="1"/>
</dbReference>
<keyword evidence="4" id="KW-0967">Endosome</keyword>
<sequence length="296" mass="33877">MMTDDPERYLAFLVRARSVLYQSDDITAHILMLMVSFALQFYKDRPSSSRKASFMRALIANLFITTPSISDPVMRFHFSLRALYLSLLANSRPQTEALLHYSLQTMNDLDVPPSQCLSLYSEFLALLVFVPDKSKEHVLVIFDGFVKVIQRKKWPPNSEAVLGDVWILCMRYLWAVSRQEFSIKFTNVQSNDVFHGSSKEYITAVMEKVDFVMQQLLSLIETQSPAKPTVALHLLEFAVMRLEIKGAVVKLVSNLLKRCARSGVFEARVRCIIDDLIKLSESNEEVKEALIKMKLL</sequence>